<dbReference type="Proteomes" id="UP000515758">
    <property type="component" value="Chromosome"/>
</dbReference>
<organism evidence="1 2">
    <name type="scientific">Acinetobacter pittii</name>
    <name type="common">Acinetobacter genomosp. 3</name>
    <dbReference type="NCBI Taxonomy" id="48296"/>
    <lineage>
        <taxon>Bacteria</taxon>
        <taxon>Pseudomonadati</taxon>
        <taxon>Pseudomonadota</taxon>
        <taxon>Gammaproteobacteria</taxon>
        <taxon>Moraxellales</taxon>
        <taxon>Moraxellaceae</taxon>
        <taxon>Acinetobacter</taxon>
        <taxon>Acinetobacter calcoaceticus/baumannii complex</taxon>
    </lineage>
</organism>
<sequence length="176" mass="19840">MKFSEFKIFSFILFTILSCSSIYANETVKSLYSTKAFLNICVSSRGNPELINKQAKNMGFIQMPDEYAAHFLKDYNGHAWMISSSEGKFVITQLDNGVCSLFINKGNSTEIQKNLESWLPPESTGLTYKKEVFKGKNLTTTNYIISKNGKPLETWIYTSSSEKNASLVAVISHQMN</sequence>
<dbReference type="AlphaFoldDB" id="A0A1H8PFE5"/>
<dbReference type="PROSITE" id="PS51257">
    <property type="entry name" value="PROKAR_LIPOPROTEIN"/>
    <property type="match status" value="1"/>
</dbReference>
<dbReference type="NCBIfam" id="NF047650">
    <property type="entry name" value="lipo_NMCC_0638"/>
    <property type="match status" value="1"/>
</dbReference>
<evidence type="ECO:0008006" key="3">
    <source>
        <dbReference type="Google" id="ProtNLM"/>
    </source>
</evidence>
<protein>
    <recommendedName>
        <fullName evidence="3">Lipoprotein</fullName>
    </recommendedName>
</protein>
<gene>
    <name evidence="1" type="ORF">WP2W18E11_05220</name>
</gene>
<evidence type="ECO:0000313" key="1">
    <source>
        <dbReference type="EMBL" id="BBQ47524.1"/>
    </source>
</evidence>
<proteinExistence type="predicted"/>
<dbReference type="RefSeq" id="WP_017482217.1">
    <property type="nucleotide sequence ID" value="NZ_AP021936.1"/>
</dbReference>
<name>A0A1H8PFE5_ACIPI</name>
<accession>A0A1H8PFE5</accession>
<reference evidence="1 2" key="1">
    <citation type="submission" date="2019-12" db="EMBL/GenBank/DDBJ databases">
        <title>complete genome sequences of Acinetobacter pittii str. WP2-W18-ESBL-11 isolated from wastewater treatment plant effluent.</title>
        <authorList>
            <person name="Sekizuka T."/>
            <person name="Itokawa K."/>
            <person name="Yatsu K."/>
            <person name="Inamine Y."/>
            <person name="Kuroda M."/>
        </authorList>
    </citation>
    <scope>NUCLEOTIDE SEQUENCE [LARGE SCALE GENOMIC DNA]</scope>
    <source>
        <strain evidence="1 2">WP2-W18-ESBL-11</strain>
    </source>
</reference>
<evidence type="ECO:0000313" key="2">
    <source>
        <dbReference type="Proteomes" id="UP000515758"/>
    </source>
</evidence>
<dbReference type="EMBL" id="AP021936">
    <property type="protein sequence ID" value="BBQ47524.1"/>
    <property type="molecule type" value="Genomic_DNA"/>
</dbReference>